<dbReference type="SUPFAM" id="SSF46785">
    <property type="entry name" value="Winged helix' DNA-binding domain"/>
    <property type="match status" value="1"/>
</dbReference>
<reference evidence="1 2" key="1">
    <citation type="submission" date="2022-10" db="EMBL/GenBank/DDBJ databases">
        <title>Luteolibacter arcticus strain CCTCC AB 2014275, whole genome shotgun sequencing project.</title>
        <authorList>
            <person name="Zhao G."/>
            <person name="Shen L."/>
        </authorList>
    </citation>
    <scope>NUCLEOTIDE SEQUENCE [LARGE SCALE GENOMIC DNA]</scope>
    <source>
        <strain evidence="1 2">CCTCC AB 2014275</strain>
    </source>
</reference>
<dbReference type="Pfam" id="PF02082">
    <property type="entry name" value="Rrf2"/>
    <property type="match status" value="1"/>
</dbReference>
<dbReference type="RefSeq" id="WP_264488517.1">
    <property type="nucleotide sequence ID" value="NZ_JAPDDT010000008.1"/>
</dbReference>
<name>A0ABT3GLP2_9BACT</name>
<dbReference type="InterPro" id="IPR036390">
    <property type="entry name" value="WH_DNA-bd_sf"/>
</dbReference>
<dbReference type="EMBL" id="JAPDDT010000008">
    <property type="protein sequence ID" value="MCW1924407.1"/>
    <property type="molecule type" value="Genomic_DNA"/>
</dbReference>
<keyword evidence="2" id="KW-1185">Reference proteome</keyword>
<dbReference type="PANTHER" id="PTHR33221">
    <property type="entry name" value="WINGED HELIX-TURN-HELIX TRANSCRIPTIONAL REGULATOR, RRF2 FAMILY"/>
    <property type="match status" value="1"/>
</dbReference>
<sequence length="160" mass="16623">MGSTGRSFAAMHGRDEITMLGYGKMSGCGVAAMSALAECHGEGVQLSSQQIAESRNLSQPLVAKVLTVLSQAGLVHGTRGPGGGYRLARHPSKITLFDVVDLFEGHRDPSACPFGPGWCGTGAPCPLHHLLADMSESAASHLKKANFGSFVGHGKPAEKP</sequence>
<dbReference type="InterPro" id="IPR000944">
    <property type="entry name" value="Tscrpt_reg_Rrf2"/>
</dbReference>
<accession>A0ABT3GLP2</accession>
<dbReference type="NCBIfam" id="TIGR00738">
    <property type="entry name" value="rrf2_super"/>
    <property type="match status" value="1"/>
</dbReference>
<dbReference type="Proteomes" id="UP001320876">
    <property type="component" value="Unassembled WGS sequence"/>
</dbReference>
<dbReference type="InterPro" id="IPR036388">
    <property type="entry name" value="WH-like_DNA-bd_sf"/>
</dbReference>
<organism evidence="1 2">
    <name type="scientific">Luteolibacter arcticus</name>
    <dbReference type="NCBI Taxonomy" id="1581411"/>
    <lineage>
        <taxon>Bacteria</taxon>
        <taxon>Pseudomonadati</taxon>
        <taxon>Verrucomicrobiota</taxon>
        <taxon>Verrucomicrobiia</taxon>
        <taxon>Verrucomicrobiales</taxon>
        <taxon>Verrucomicrobiaceae</taxon>
        <taxon>Luteolibacter</taxon>
    </lineage>
</organism>
<dbReference type="Gene3D" id="1.10.10.10">
    <property type="entry name" value="Winged helix-like DNA-binding domain superfamily/Winged helix DNA-binding domain"/>
    <property type="match status" value="1"/>
</dbReference>
<comment type="caution">
    <text evidence="1">The sequence shown here is derived from an EMBL/GenBank/DDBJ whole genome shotgun (WGS) entry which is preliminary data.</text>
</comment>
<evidence type="ECO:0000313" key="1">
    <source>
        <dbReference type="EMBL" id="MCW1924407.1"/>
    </source>
</evidence>
<dbReference type="PANTHER" id="PTHR33221:SF13">
    <property type="entry name" value="TRANSCRIPTIONAL REGULATOR-RELATED"/>
    <property type="match status" value="1"/>
</dbReference>
<proteinExistence type="predicted"/>
<protein>
    <submittedName>
        <fullName evidence="1">Rrf2 family transcriptional regulator</fullName>
    </submittedName>
</protein>
<gene>
    <name evidence="1" type="ORF">OKA05_17705</name>
</gene>
<evidence type="ECO:0000313" key="2">
    <source>
        <dbReference type="Proteomes" id="UP001320876"/>
    </source>
</evidence>
<dbReference type="PROSITE" id="PS51197">
    <property type="entry name" value="HTH_RRF2_2"/>
    <property type="match status" value="1"/>
</dbReference>